<dbReference type="AlphaFoldDB" id="A0A4R0XDV6"/>
<comment type="caution">
    <text evidence="1">The sequence shown here is derived from an EMBL/GenBank/DDBJ whole genome shotgun (WGS) entry which is preliminary data.</text>
</comment>
<evidence type="ECO:0000313" key="1">
    <source>
        <dbReference type="EMBL" id="TCG04171.1"/>
    </source>
</evidence>
<reference evidence="1 2" key="1">
    <citation type="submission" date="2017-02" db="EMBL/GenBank/DDBJ databases">
        <title>Paraburkholderia sophoroidis sp. nov. and Paraburkholderia steynii sp. nov. rhizobial symbionts of the fynbos legume Hypocalyptus sophoroides.</title>
        <authorList>
            <person name="Steenkamp E.T."/>
            <person name="Beukes C.W."/>
            <person name="Van Zyl E."/>
            <person name="Avontuur J."/>
            <person name="Chan W.Y."/>
            <person name="Hassen A."/>
            <person name="Palmer M."/>
            <person name="Mthombeni L."/>
            <person name="Phalane F."/>
            <person name="Sereme K."/>
            <person name="Venter S.N."/>
        </authorList>
    </citation>
    <scope>NUCLEOTIDE SEQUENCE [LARGE SCALE GENOMIC DNA]</scope>
    <source>
        <strain evidence="1 2">HC1.1ba</strain>
    </source>
</reference>
<evidence type="ECO:0000313" key="2">
    <source>
        <dbReference type="Proteomes" id="UP000294200"/>
    </source>
</evidence>
<dbReference type="EMBL" id="MWML01000282">
    <property type="protein sequence ID" value="TCG04171.1"/>
    <property type="molecule type" value="Genomic_DNA"/>
</dbReference>
<dbReference type="Proteomes" id="UP000294200">
    <property type="component" value="Unassembled WGS sequence"/>
</dbReference>
<name>A0A4R0XDV6_9BURK</name>
<accession>A0A4R0XDV6</accession>
<protein>
    <submittedName>
        <fullName evidence="1">Uncharacterized protein</fullName>
    </submittedName>
</protein>
<organism evidence="1 2">
    <name type="scientific">Paraburkholderia steynii</name>
    <dbReference type="NCBI Taxonomy" id="1245441"/>
    <lineage>
        <taxon>Bacteria</taxon>
        <taxon>Pseudomonadati</taxon>
        <taxon>Pseudomonadota</taxon>
        <taxon>Betaproteobacteria</taxon>
        <taxon>Burkholderiales</taxon>
        <taxon>Burkholderiaceae</taxon>
        <taxon>Paraburkholderia</taxon>
    </lineage>
</organism>
<proteinExistence type="predicted"/>
<gene>
    <name evidence="1" type="ORF">BZM27_42880</name>
</gene>
<keyword evidence="2" id="KW-1185">Reference proteome</keyword>
<sequence>MLDFGFYDVPAFNRVLAHEGVEVDWTDGATGEPLPGQTNLSALPNPEGSILVIDATNAPQVWRYIDVQTFLEPSTGGVHLIDTISVSGVGSSALGSAALAWNTSTALGKPVAAIVPGYGLADVVQQALGGWFGFEMYSYWIKQPVQDVLAQIAPGAASVGRHLLATTPGHAKAPGTQVPVFRRGSGSSDVLHAILESASNVTTLLGHSKGALVIENAIADLPAEHLARLHVMTFGCVIGEDVAVKRYDQFLGTFDALGILNSGGNHAEHSADMAQHKHGIVIVDACRETGTTVLAEGYLGFETNTGVRRRLARCH</sequence>